<dbReference type="NCBIfam" id="TIGR01484">
    <property type="entry name" value="HAD-SF-IIB"/>
    <property type="match status" value="1"/>
</dbReference>
<dbReference type="Gene3D" id="3.30.70.1020">
    <property type="entry name" value="Trehalose-6-phosphate phosphatase related protein, domain 2"/>
    <property type="match status" value="1"/>
</dbReference>
<dbReference type="CDD" id="cd03788">
    <property type="entry name" value="GT20_TPS"/>
    <property type="match status" value="1"/>
</dbReference>
<dbReference type="HOGENOM" id="CLU_002351_3_3_12"/>
<comment type="similarity">
    <text evidence="1">In the C-terminal section; belongs to the trehalose phosphatase family.</text>
</comment>
<dbReference type="Pfam" id="PF00982">
    <property type="entry name" value="Glyco_transf_20"/>
    <property type="match status" value="1"/>
</dbReference>
<dbReference type="InterPro" id="IPR036412">
    <property type="entry name" value="HAD-like_sf"/>
</dbReference>
<evidence type="ECO:0000313" key="3">
    <source>
        <dbReference type="EMBL" id="ABZ98698.1"/>
    </source>
</evidence>
<evidence type="ECO:0000313" key="4">
    <source>
        <dbReference type="Proteomes" id="UP000001847"/>
    </source>
</evidence>
<dbReference type="CDD" id="cd01627">
    <property type="entry name" value="HAD_TPP"/>
    <property type="match status" value="1"/>
</dbReference>
<dbReference type="SUPFAM" id="SSF53756">
    <property type="entry name" value="UDP-Glycosyltransferase/glycogen phosphorylase"/>
    <property type="match status" value="1"/>
</dbReference>
<dbReference type="EC" id="2.4.1.15" evidence="3"/>
<organism evidence="3 4">
    <name type="scientific">Leptospira biflexa serovar Patoc (strain Patoc 1 / ATCC 23582 / Paris)</name>
    <dbReference type="NCBI Taxonomy" id="456481"/>
    <lineage>
        <taxon>Bacteria</taxon>
        <taxon>Pseudomonadati</taxon>
        <taxon>Spirochaetota</taxon>
        <taxon>Spirochaetia</taxon>
        <taxon>Leptospirales</taxon>
        <taxon>Leptospiraceae</taxon>
        <taxon>Leptospira</taxon>
    </lineage>
</organism>
<dbReference type="Gene3D" id="3.40.50.2000">
    <property type="entry name" value="Glycogen Phosphorylase B"/>
    <property type="match status" value="2"/>
</dbReference>
<keyword evidence="3" id="KW-0328">Glycosyltransferase</keyword>
<keyword evidence="4" id="KW-1185">Reference proteome</keyword>
<proteinExistence type="inferred from homology"/>
<comment type="similarity">
    <text evidence="2">Belongs to the glycosyltransferase 20 family.</text>
</comment>
<dbReference type="GO" id="GO:0003825">
    <property type="term" value="F:alpha,alpha-trehalose-phosphate synthase (UDP-forming) activity"/>
    <property type="evidence" value="ECO:0007669"/>
    <property type="project" value="UniProtKB-EC"/>
</dbReference>
<dbReference type="InterPro" id="IPR023214">
    <property type="entry name" value="HAD_sf"/>
</dbReference>
<dbReference type="AlphaFoldDB" id="B0SM68"/>
<dbReference type="GO" id="GO:0004805">
    <property type="term" value="F:trehalose-phosphatase activity"/>
    <property type="evidence" value="ECO:0007669"/>
    <property type="project" value="TreeGrafter"/>
</dbReference>
<name>B0SM68_LEPBP</name>
<dbReference type="RefSeq" id="WP_012389558.1">
    <property type="nucleotide sequence ID" value="NC_010602.1"/>
</dbReference>
<accession>B0SM68</accession>
<dbReference type="InterPro" id="IPR006379">
    <property type="entry name" value="HAD-SF_hydro_IIB"/>
</dbReference>
<dbReference type="Proteomes" id="UP000001847">
    <property type="component" value="Chromosome I"/>
</dbReference>
<dbReference type="KEGG" id="lbi:LEPBI_I2619"/>
<dbReference type="NCBIfam" id="TIGR00685">
    <property type="entry name" value="T6PP"/>
    <property type="match status" value="1"/>
</dbReference>
<sequence length="730" mass="83581">MRLILVSNRLPVQWDGTPNVGGLATGLSSFLSRWKSLGNEVVWVGWPGKSIPEKEQRNYSKKMLEEHGTIPVFLKQKLADSFYNGFCNKTIWPLFHYFTANCEFSDLTFASYEEANQEFAKAIKEIYQPGDWVWVHDYHLFLLPGILRSEFPNILLSFFLHIPFPTFEVFRLLPERIRSKILEGVLGADLIGFHTQSYTQYFLRSLLRCLGIENERGIIYFQNHLTKAAAFPMGINVEQFSKYANSDECETIANQINVNHKNLKQILSVDRLDYTKGVLQRLNAFELFLKNNPQWIKKCKLVLVLVPSRTDVSSYQSMKRAIDEKIGAINGSFGTLDWTPILYQYKGFPFEELVPLYKNTHVMLVTPFRDGMNLVAKEFLVSQKNGMLVLSEMAGASAELPEAILVNPNDLSGMADAIKEAIEMEESEINIRNQVMVSRLKENSVMEWAKKIFNETEETANQNLNFQTKSIPPHSDSLLPKSNSPIFILFDYDGTLVPFQSFPHLAVPSKELVNSLTQLSKFSNVSVAIISGRDRKFLESIFFDMPFHLVAEHGAWHRAPNQTEWQALFFSNAEWKKEIKSHLEEFSKRVPGSFTEEKEFSLVWHFRNADPDIGLNAAREMLDELSQISSNSGFFVQRGNKIIEVREYGTGKGKAALKILPNTSIQTFVFGDDTTDEDMFRELPDHAISVKIGKSETIAKFRFQSTDDVHLWIQNLIKHLTKVHHDVTQI</sequence>
<keyword evidence="3" id="KW-0808">Transferase</keyword>
<dbReference type="InterPro" id="IPR001830">
    <property type="entry name" value="Glyco_trans_20"/>
</dbReference>
<dbReference type="STRING" id="456481.LEPBI_I2619"/>
<evidence type="ECO:0000256" key="1">
    <source>
        <dbReference type="ARBA" id="ARBA00006330"/>
    </source>
</evidence>
<dbReference type="InterPro" id="IPR003337">
    <property type="entry name" value="Trehalose_PPase"/>
</dbReference>
<evidence type="ECO:0000256" key="2">
    <source>
        <dbReference type="ARBA" id="ARBA00008799"/>
    </source>
</evidence>
<reference evidence="3 4" key="1">
    <citation type="journal article" date="2008" name="PLoS ONE">
        <title>Genome sequence of the saprophyte Leptospira biflexa provides insights into the evolution of Leptospira and the pathogenesis of leptospirosis.</title>
        <authorList>
            <person name="Picardeau M."/>
            <person name="Bulach D.M."/>
            <person name="Bouchier C."/>
            <person name="Zuerner R.L."/>
            <person name="Zidane N."/>
            <person name="Wilson P.J."/>
            <person name="Creno S."/>
            <person name="Kuczek E.S."/>
            <person name="Bommezzadri S."/>
            <person name="Davis J.C."/>
            <person name="McGrath A."/>
            <person name="Johnson M.J."/>
            <person name="Boursaux-Eude C."/>
            <person name="Seemann T."/>
            <person name="Rouy Z."/>
            <person name="Coppel R.L."/>
            <person name="Rood J.I."/>
            <person name="Lajus A."/>
            <person name="Davies J.K."/>
            <person name="Medigue C."/>
            <person name="Adler B."/>
        </authorList>
    </citation>
    <scope>NUCLEOTIDE SEQUENCE [LARGE SCALE GENOMIC DNA]</scope>
    <source>
        <strain evidence="4">Patoc 1 / ATCC 23582 / Paris</strain>
    </source>
</reference>
<dbReference type="SUPFAM" id="SSF56784">
    <property type="entry name" value="HAD-like"/>
    <property type="match status" value="1"/>
</dbReference>
<dbReference type="OrthoDB" id="9761633at2"/>
<dbReference type="GO" id="GO:0005992">
    <property type="term" value="P:trehalose biosynthetic process"/>
    <property type="evidence" value="ECO:0007669"/>
    <property type="project" value="InterPro"/>
</dbReference>
<dbReference type="GO" id="GO:0005829">
    <property type="term" value="C:cytosol"/>
    <property type="evidence" value="ECO:0007669"/>
    <property type="project" value="TreeGrafter"/>
</dbReference>
<gene>
    <name evidence="3" type="primary">tpsA</name>
    <name evidence="3" type="ordered locus">LEPBI_I2619</name>
</gene>
<dbReference type="Pfam" id="PF02358">
    <property type="entry name" value="Trehalose_PPase"/>
    <property type="match status" value="1"/>
</dbReference>
<protein>
    <submittedName>
        <fullName evidence="3">Trehalose-6-phosphate synthase</fullName>
        <ecNumber evidence="3">2.4.1.15</ecNumber>
    </submittedName>
</protein>
<dbReference type="NCBIfam" id="NF011071">
    <property type="entry name" value="PRK14501.1"/>
    <property type="match status" value="1"/>
</dbReference>
<dbReference type="Gene3D" id="3.40.50.1000">
    <property type="entry name" value="HAD superfamily/HAD-like"/>
    <property type="match status" value="1"/>
</dbReference>
<dbReference type="PANTHER" id="PTHR10788:SF106">
    <property type="entry name" value="BCDNA.GH08860"/>
    <property type="match status" value="1"/>
</dbReference>
<dbReference type="EMBL" id="CP000786">
    <property type="protein sequence ID" value="ABZ98698.1"/>
    <property type="molecule type" value="Genomic_DNA"/>
</dbReference>
<dbReference type="CAZy" id="GT20">
    <property type="family name" value="Glycosyltransferase Family 20"/>
</dbReference>
<dbReference type="PANTHER" id="PTHR10788">
    <property type="entry name" value="TREHALOSE-6-PHOSPHATE SYNTHASE"/>
    <property type="match status" value="1"/>
</dbReference>
<dbReference type="BioCyc" id="LBIF456481:LEPBI_RS12885-MONOMER"/>